<reference evidence="1" key="1">
    <citation type="journal article" date="2022" name="bioRxiv">
        <title>Sequencing and chromosome-scale assembly of the giantPleurodeles waltlgenome.</title>
        <authorList>
            <person name="Brown T."/>
            <person name="Elewa A."/>
            <person name="Iarovenko S."/>
            <person name="Subramanian E."/>
            <person name="Araus A.J."/>
            <person name="Petzold A."/>
            <person name="Susuki M."/>
            <person name="Suzuki K.-i.T."/>
            <person name="Hayashi T."/>
            <person name="Toyoda A."/>
            <person name="Oliveira C."/>
            <person name="Osipova E."/>
            <person name="Leigh N.D."/>
            <person name="Simon A."/>
            <person name="Yun M.H."/>
        </authorList>
    </citation>
    <scope>NUCLEOTIDE SEQUENCE</scope>
    <source>
        <strain evidence="1">20211129_DDA</strain>
        <tissue evidence="1">Liver</tissue>
    </source>
</reference>
<dbReference type="AlphaFoldDB" id="A0AAV7SN85"/>
<gene>
    <name evidence="1" type="ORF">NDU88_005995</name>
</gene>
<dbReference type="EMBL" id="JANPWB010000008">
    <property type="protein sequence ID" value="KAJ1165574.1"/>
    <property type="molecule type" value="Genomic_DNA"/>
</dbReference>
<keyword evidence="2" id="KW-1185">Reference proteome</keyword>
<protein>
    <submittedName>
        <fullName evidence="1">Uncharacterized protein</fullName>
    </submittedName>
</protein>
<sequence length="137" mass="14772">MRLPPRLLYPCGDLDGARGPPPYTIKHQRAGGCVFRALVSVAAPTVYQPRAKTPVTSTVFDCSCAPSPNLLRGRHARTLHATQARGLLRSLPAFVDMLFTYGALAAGKERAVNLTHSSSEGLKYVSVVHVLVFDSRG</sequence>
<accession>A0AAV7SN85</accession>
<dbReference type="Proteomes" id="UP001066276">
    <property type="component" value="Chromosome 4_2"/>
</dbReference>
<evidence type="ECO:0000313" key="1">
    <source>
        <dbReference type="EMBL" id="KAJ1165574.1"/>
    </source>
</evidence>
<organism evidence="1 2">
    <name type="scientific">Pleurodeles waltl</name>
    <name type="common">Iberian ribbed newt</name>
    <dbReference type="NCBI Taxonomy" id="8319"/>
    <lineage>
        <taxon>Eukaryota</taxon>
        <taxon>Metazoa</taxon>
        <taxon>Chordata</taxon>
        <taxon>Craniata</taxon>
        <taxon>Vertebrata</taxon>
        <taxon>Euteleostomi</taxon>
        <taxon>Amphibia</taxon>
        <taxon>Batrachia</taxon>
        <taxon>Caudata</taxon>
        <taxon>Salamandroidea</taxon>
        <taxon>Salamandridae</taxon>
        <taxon>Pleurodelinae</taxon>
        <taxon>Pleurodeles</taxon>
    </lineage>
</organism>
<proteinExistence type="predicted"/>
<evidence type="ECO:0000313" key="2">
    <source>
        <dbReference type="Proteomes" id="UP001066276"/>
    </source>
</evidence>
<name>A0AAV7SN85_PLEWA</name>
<comment type="caution">
    <text evidence="1">The sequence shown here is derived from an EMBL/GenBank/DDBJ whole genome shotgun (WGS) entry which is preliminary data.</text>
</comment>